<dbReference type="Pfam" id="PF00721">
    <property type="entry name" value="TMV_coat"/>
    <property type="match status" value="1"/>
</dbReference>
<organism evidence="4">
    <name type="scientific">Indian peanut clump virus</name>
    <dbReference type="NCBI Taxonomy" id="32629"/>
    <lineage>
        <taxon>Viruses</taxon>
        <taxon>Riboviria</taxon>
        <taxon>Orthornavirae</taxon>
        <taxon>Kitrinoviricota</taxon>
        <taxon>Alsuviricetes</taxon>
        <taxon>Martellivirales</taxon>
        <taxon>Virgaviridae</taxon>
        <taxon>Pecluvirus</taxon>
        <taxon>Pecluvirus indicum</taxon>
    </lineage>
</organism>
<dbReference type="GO" id="GO:0019028">
    <property type="term" value="C:viral capsid"/>
    <property type="evidence" value="ECO:0007669"/>
    <property type="project" value="UniProtKB-KW"/>
</dbReference>
<evidence type="ECO:0000256" key="1">
    <source>
        <dbReference type="ARBA" id="ARBA00004328"/>
    </source>
</evidence>
<evidence type="ECO:0000256" key="3">
    <source>
        <dbReference type="ARBA" id="ARBA00022844"/>
    </source>
</evidence>
<comment type="subcellular location">
    <subcellularLocation>
        <location evidence="1">Virion</location>
    </subcellularLocation>
</comment>
<evidence type="ECO:0000313" key="4">
    <source>
        <dbReference type="EMBL" id="QGZ00523.1"/>
    </source>
</evidence>
<name>A0A6B9IAG5_9VIRU</name>
<keyword evidence="3" id="KW-0946">Virion</keyword>
<dbReference type="InterPro" id="IPR001337">
    <property type="entry name" value="TMV-like_coat"/>
</dbReference>
<dbReference type="EMBL" id="MK993384">
    <property type="protein sequence ID" value="QGZ00523.1"/>
    <property type="molecule type" value="Genomic_RNA"/>
</dbReference>
<dbReference type="InterPro" id="IPR036417">
    <property type="entry name" value="TMV-like_coat_sf"/>
</dbReference>
<sequence length="200" mass="22448">MTTNISEVARGNGHYNVEGWRNHIVRSRANADWWIRSDLYDQLLADLRAVNFEVNTSRSEVSAIINRVPKDLPAAVSARFPGARGVLGSDTYKEIYFVRIKPELKQRFLNLIAAADQGKNRDIEVGRPTAPTVTNSAGGNQAIVAQRGVNTVRDTQPMRDGALHFRYELRDIELAVVDQFDQVIFEDVFKLTWTPAQPGP</sequence>
<accession>A0A6B9IAG5</accession>
<evidence type="ECO:0000256" key="2">
    <source>
        <dbReference type="ARBA" id="ARBA00022561"/>
    </source>
</evidence>
<dbReference type="SUPFAM" id="SSF47195">
    <property type="entry name" value="TMV-like viral coat proteins"/>
    <property type="match status" value="1"/>
</dbReference>
<proteinExistence type="predicted"/>
<keyword evidence="2 4" id="KW-0167">Capsid protein</keyword>
<dbReference type="GO" id="GO:0005198">
    <property type="term" value="F:structural molecule activity"/>
    <property type="evidence" value="ECO:0007669"/>
    <property type="project" value="InterPro"/>
</dbReference>
<protein>
    <submittedName>
        <fullName evidence="4">Coat protein</fullName>
    </submittedName>
</protein>
<reference evidence="4" key="1">
    <citation type="submission" date="2019-05" db="EMBL/GenBank/DDBJ databases">
        <title>Coat Protein characterization of Indian Peanut Clump Virus Bikaner isolate.</title>
        <authorList>
            <person name="Chandra V."/>
            <person name="Roy A."/>
            <person name="Jain R.K."/>
            <person name="Mondal B."/>
            <person name="Patil B.L."/>
            <person name="Hossain F."/>
        </authorList>
    </citation>
    <scope>NUCLEOTIDE SEQUENCE</scope>
    <source>
        <strain evidence="4">AR 1</strain>
    </source>
</reference>
<dbReference type="Gene3D" id="1.20.120.70">
    <property type="entry name" value="Tobacco mosaic virus-like, coat protein"/>
    <property type="match status" value="1"/>
</dbReference>